<sequence>MKVEQVLHMVGGAGETSNALNYEFQEKSLFIMTKPMPEDAIEGVYELLLPERTVVADLGCSSGPNTFAGGLRGARRRQWHVGRHGASGATGDPVKEQKGDMLVPYYVVGLPGSFYGRRFPCRSVHLFHSSPTILKCQVLRGLETEQGASLNERNIYLAETSPPEVIETCQHF</sequence>
<dbReference type="OMA" id="ESITIYC"/>
<dbReference type="Gene3D" id="3.40.50.150">
    <property type="entry name" value="Vaccinia Virus protein VP39"/>
    <property type="match status" value="2"/>
</dbReference>
<evidence type="ECO:0000313" key="1">
    <source>
        <dbReference type="EMBL" id="CAG1855160.1"/>
    </source>
</evidence>
<dbReference type="InterPro" id="IPR029063">
    <property type="entry name" value="SAM-dependent_MTases_sf"/>
</dbReference>
<proteinExistence type="predicted"/>
<evidence type="ECO:0000313" key="3">
    <source>
        <dbReference type="Proteomes" id="UP000012960"/>
    </source>
</evidence>
<accession>A0A804L2I1</accession>
<dbReference type="EnsemblPlants" id="Ma10_t31510.1">
    <property type="protein sequence ID" value="Ma10_p31510.1"/>
    <property type="gene ID" value="Ma10_g31510"/>
</dbReference>
<name>A0A804L2I1_MUSAM</name>
<dbReference type="InterPro" id="IPR005299">
    <property type="entry name" value="MeTrfase_7"/>
</dbReference>
<gene>
    <name evidence="1" type="ORF">GSMUA_333860.1</name>
</gene>
<evidence type="ECO:0000313" key="2">
    <source>
        <dbReference type="EnsemblPlants" id="Ma10_p31510.1"/>
    </source>
</evidence>
<dbReference type="EMBL" id="HG996476">
    <property type="protein sequence ID" value="CAG1855160.1"/>
    <property type="molecule type" value="Genomic_DNA"/>
</dbReference>
<organism evidence="2 3">
    <name type="scientific">Musa acuminata subsp. malaccensis</name>
    <name type="common">Wild banana</name>
    <name type="synonym">Musa malaccensis</name>
    <dbReference type="NCBI Taxonomy" id="214687"/>
    <lineage>
        <taxon>Eukaryota</taxon>
        <taxon>Viridiplantae</taxon>
        <taxon>Streptophyta</taxon>
        <taxon>Embryophyta</taxon>
        <taxon>Tracheophyta</taxon>
        <taxon>Spermatophyta</taxon>
        <taxon>Magnoliopsida</taxon>
        <taxon>Liliopsida</taxon>
        <taxon>Zingiberales</taxon>
        <taxon>Musaceae</taxon>
        <taxon>Musa</taxon>
    </lineage>
</organism>
<dbReference type="Pfam" id="PF03492">
    <property type="entry name" value="Methyltransf_7"/>
    <property type="match status" value="1"/>
</dbReference>
<dbReference type="Gramene" id="Ma10_t31510.1">
    <property type="protein sequence ID" value="Ma10_p31510.1"/>
    <property type="gene ID" value="Ma10_g31510"/>
</dbReference>
<dbReference type="InParanoid" id="A0A804L2I1"/>
<dbReference type="PANTHER" id="PTHR31009">
    <property type="entry name" value="S-ADENOSYL-L-METHIONINE:CARBOXYL METHYLTRANSFERASE FAMILY PROTEIN"/>
    <property type="match status" value="1"/>
</dbReference>
<dbReference type="AlphaFoldDB" id="A0A804L2I1"/>
<keyword evidence="3" id="KW-1185">Reference proteome</keyword>
<protein>
    <submittedName>
        <fullName evidence="1">(wild Malaysian banana) hypothetical protein</fullName>
    </submittedName>
</protein>
<reference evidence="2" key="2">
    <citation type="submission" date="2021-05" db="UniProtKB">
        <authorList>
            <consortium name="EnsemblPlants"/>
        </authorList>
    </citation>
    <scope>IDENTIFICATION</scope>
    <source>
        <strain evidence="2">subsp. malaccensis</strain>
    </source>
</reference>
<dbReference type="Proteomes" id="UP000012960">
    <property type="component" value="Unplaced"/>
</dbReference>
<dbReference type="GO" id="GO:0008168">
    <property type="term" value="F:methyltransferase activity"/>
    <property type="evidence" value="ECO:0007669"/>
    <property type="project" value="InterPro"/>
</dbReference>
<reference evidence="1" key="1">
    <citation type="submission" date="2021-03" db="EMBL/GenBank/DDBJ databases">
        <authorList>
            <consortium name="Genoscope - CEA"/>
            <person name="William W."/>
        </authorList>
    </citation>
    <scope>NUCLEOTIDE SEQUENCE</scope>
    <source>
        <strain evidence="1">Doubled-haploid Pahang</strain>
    </source>
</reference>
<dbReference type="SUPFAM" id="SSF53335">
    <property type="entry name" value="S-adenosyl-L-methionine-dependent methyltransferases"/>
    <property type="match status" value="1"/>
</dbReference>